<comment type="caution">
    <text evidence="1">The sequence shown here is derived from an EMBL/GenBank/DDBJ whole genome shotgun (WGS) entry which is preliminary data.</text>
</comment>
<dbReference type="EMBL" id="JACHNS010000001">
    <property type="protein sequence ID" value="MBB4591747.1"/>
    <property type="molecule type" value="Genomic_DNA"/>
</dbReference>
<evidence type="ECO:0008006" key="3">
    <source>
        <dbReference type="Google" id="ProtNLM"/>
    </source>
</evidence>
<name>A0ABR6JG25_9XANT</name>
<organism evidence="1 2">
    <name type="scientific">Xanthomonas cannabis</name>
    <dbReference type="NCBI Taxonomy" id="1885674"/>
    <lineage>
        <taxon>Bacteria</taxon>
        <taxon>Pseudomonadati</taxon>
        <taxon>Pseudomonadota</taxon>
        <taxon>Gammaproteobacteria</taxon>
        <taxon>Lysobacterales</taxon>
        <taxon>Lysobacteraceae</taxon>
        <taxon>Xanthomonas</taxon>
    </lineage>
</organism>
<proteinExistence type="predicted"/>
<gene>
    <name evidence="1" type="ORF">FHR60_000370</name>
</gene>
<evidence type="ECO:0000313" key="1">
    <source>
        <dbReference type="EMBL" id="MBB4591747.1"/>
    </source>
</evidence>
<reference evidence="1 2" key="1">
    <citation type="submission" date="2020-08" db="EMBL/GenBank/DDBJ databases">
        <title>Studying the diversity of plant-associated saprophytic bacteria and their role in host health and plant-pathogen interactions.</title>
        <authorList>
            <person name="Potnis N."/>
        </authorList>
    </citation>
    <scope>NUCLEOTIDE SEQUENCE [LARGE SCALE GENOMIC DNA]</scope>
    <source>
        <strain evidence="1 2">F16</strain>
    </source>
</reference>
<dbReference type="RefSeq" id="WP_184438552.1">
    <property type="nucleotide sequence ID" value="NZ_JACHNS010000001.1"/>
</dbReference>
<evidence type="ECO:0000313" key="2">
    <source>
        <dbReference type="Proteomes" id="UP000554726"/>
    </source>
</evidence>
<protein>
    <recommendedName>
        <fullName evidence="3">Lipoprotein</fullName>
    </recommendedName>
</protein>
<dbReference type="Proteomes" id="UP000554726">
    <property type="component" value="Unassembled WGS sequence"/>
</dbReference>
<keyword evidence="2" id="KW-1185">Reference proteome</keyword>
<dbReference type="Gene3D" id="3.55.50.30">
    <property type="match status" value="1"/>
</dbReference>
<sequence>MIPVPFGVERLALASHGCPCVSGAVMSVVRRRLSSIVIAVGAVMCAGPVMAACQPGPFTLALSAQRLDERLQDLAHQTGCAVEVDPSLLQDKRVQALSGTFTADQAFIQSVRGSGLEADHASDHWRVNRAQQLYFAERVETLQSAITDARKSNAITGRQAKTMNAQLSKMAVEVPKLVRQQGFLSAAERASYERTLKEIEKILQG</sequence>
<accession>A0ABR6JG25</accession>